<dbReference type="eggNOG" id="arCOG04956">
    <property type="taxonomic scope" value="Archaea"/>
</dbReference>
<dbReference type="STRING" id="679926.Mpet_1119"/>
<dbReference type="KEGG" id="mpi:Mpet_1119"/>
<evidence type="ECO:0008006" key="3">
    <source>
        <dbReference type="Google" id="ProtNLM"/>
    </source>
</evidence>
<dbReference type="PANTHER" id="PTHR35810:SF1">
    <property type="entry name" value="CYTOPLASMIC PROTEIN"/>
    <property type="match status" value="1"/>
</dbReference>
<dbReference type="GeneID" id="9743584"/>
<dbReference type="OrthoDB" id="109569at2157"/>
<evidence type="ECO:0000313" key="2">
    <source>
        <dbReference type="Proteomes" id="UP000006565"/>
    </source>
</evidence>
<keyword evidence="2" id="KW-1185">Reference proteome</keyword>
<protein>
    <recommendedName>
        <fullName evidence="3">Hydroxyacid dehydrogenase</fullName>
    </recommendedName>
</protein>
<accession>E1RCY5</accession>
<dbReference type="Proteomes" id="UP000006565">
    <property type="component" value="Chromosome"/>
</dbReference>
<dbReference type="PANTHER" id="PTHR35810">
    <property type="entry name" value="CYTOPLASMIC PROTEIN-RELATED"/>
    <property type="match status" value="1"/>
</dbReference>
<dbReference type="RefSeq" id="WP_013329063.1">
    <property type="nucleotide sequence ID" value="NC_014507.1"/>
</dbReference>
<proteinExistence type="predicted"/>
<dbReference type="PIRSF" id="PIRSF015268">
    <property type="entry name" value="Virulence_RhuM"/>
    <property type="match status" value="1"/>
</dbReference>
<dbReference type="EMBL" id="CP002117">
    <property type="protein sequence ID" value="ADN35885.1"/>
    <property type="molecule type" value="Genomic_DNA"/>
</dbReference>
<evidence type="ECO:0000313" key="1">
    <source>
        <dbReference type="EMBL" id="ADN35885.1"/>
    </source>
</evidence>
<dbReference type="AlphaFoldDB" id="E1RCY5"/>
<gene>
    <name evidence="1" type="ordered locus">Mpet_1119</name>
</gene>
<organism evidence="1 2">
    <name type="scientific">Methanolacinia petrolearia (strain DSM 11571 / OCM 486 / SEBR 4847)</name>
    <name type="common">Methanoplanus petrolearius</name>
    <dbReference type="NCBI Taxonomy" id="679926"/>
    <lineage>
        <taxon>Archaea</taxon>
        <taxon>Methanobacteriati</taxon>
        <taxon>Methanobacteriota</taxon>
        <taxon>Stenosarchaea group</taxon>
        <taxon>Methanomicrobia</taxon>
        <taxon>Methanomicrobiales</taxon>
        <taxon>Methanomicrobiaceae</taxon>
        <taxon>Methanolacinia</taxon>
    </lineage>
</organism>
<dbReference type="InterPro" id="IPR011204">
    <property type="entry name" value="Virulence_RhuM-like"/>
</dbReference>
<dbReference type="Pfam" id="PF13310">
    <property type="entry name" value="Virulence_RhuM"/>
    <property type="match status" value="1"/>
</dbReference>
<sequence>MEDKTQIELPDESPRGRILIYQSKDNTFRLDVRFQDESVWLTQQQMAELFDTTKQNISLHIRNIYSEGELVPEATVKKYLTVQNEGEREIRRSIDYYNLDMIISVGYRVRSKIATRFRIWATQHLTEFIRKGFILDDERLKEPDNDRYFEELLARIRDIRSSEKVFWRKVLDIYATSIDYDPESELTTQFFKQVQNKMHWAAHGHTAAELIYERADADRPLMGITNYPGNKLLRRDVEVAKNYLNEDELEVLNRIVTAYLEIAELQALNRIPMTMQDWIERLHQFLTMTGRELLTDAGSISHEIAMKKAREEYEKYSTRQLNEPSEVERHFIEMEDEIKQIAEKNETANREPER</sequence>
<name>E1RCY5_METP4</name>
<reference evidence="1 2" key="1">
    <citation type="journal article" date="2010" name="Stand. Genomic Sci.">
        <title>Complete genome sequence of Methanoplanus petrolearius type strain (SEBR 4847).</title>
        <authorList>
            <person name="Brambilla E."/>
            <person name="Djao O.D."/>
            <person name="Daligault H."/>
            <person name="Lapidus A."/>
            <person name="Lucas S."/>
            <person name="Hammon N."/>
            <person name="Nolan M."/>
            <person name="Tice H."/>
            <person name="Cheng J.F."/>
            <person name="Han C."/>
            <person name="Tapia R."/>
            <person name="Goodwin L."/>
            <person name="Pitluck S."/>
            <person name="Liolios K."/>
            <person name="Ivanova N."/>
            <person name="Mavromatis K."/>
            <person name="Mikhailova N."/>
            <person name="Pati A."/>
            <person name="Chen A."/>
            <person name="Palaniappan K."/>
            <person name="Land M."/>
            <person name="Hauser L."/>
            <person name="Chang Y.J."/>
            <person name="Jeffries C.D."/>
            <person name="Rohde M."/>
            <person name="Spring S."/>
            <person name="Sikorski J."/>
            <person name="Goker M."/>
            <person name="Woyke T."/>
            <person name="Bristow J."/>
            <person name="Eisen J.A."/>
            <person name="Markowitz V."/>
            <person name="Hugenholtz P."/>
            <person name="Kyrpides N.C."/>
            <person name="Klenk H.P."/>
        </authorList>
    </citation>
    <scope>NUCLEOTIDE SEQUENCE [LARGE SCALE GENOMIC DNA]</scope>
    <source>
        <strain evidence="2">DSM 11571 / OCM 486 / SEBR 4847</strain>
    </source>
</reference>
<dbReference type="HOGENOM" id="CLU_048266_0_0_2"/>